<organism evidence="1 2">
    <name type="scientific">Citrus clementina</name>
    <name type="common">Clementine</name>
    <name type="synonym">Citrus deliciosa x Citrus sinensis</name>
    <dbReference type="NCBI Taxonomy" id="85681"/>
    <lineage>
        <taxon>Eukaryota</taxon>
        <taxon>Viridiplantae</taxon>
        <taxon>Streptophyta</taxon>
        <taxon>Embryophyta</taxon>
        <taxon>Tracheophyta</taxon>
        <taxon>Spermatophyta</taxon>
        <taxon>Magnoliopsida</taxon>
        <taxon>eudicotyledons</taxon>
        <taxon>Gunneridae</taxon>
        <taxon>Pentapetalae</taxon>
        <taxon>rosids</taxon>
        <taxon>malvids</taxon>
        <taxon>Sapindales</taxon>
        <taxon>Rutaceae</taxon>
        <taxon>Aurantioideae</taxon>
        <taxon>Citrus</taxon>
    </lineage>
</organism>
<feature type="non-terminal residue" evidence="1">
    <location>
        <position position="1"/>
    </location>
</feature>
<keyword evidence="2" id="KW-1185">Reference proteome</keyword>
<name>V4W8B9_CITCL</name>
<evidence type="ECO:0000313" key="2">
    <source>
        <dbReference type="Proteomes" id="UP000030687"/>
    </source>
</evidence>
<sequence length="141" mass="15783">ILSTMYCEFRPIGGVSWTQFKVLSIGHAALSNEIIAEALLESSLLESLKLQSCDGVNEIIKVKENFENTFVISAPNIHRITLFGYACRRIYKLIGMSSLVEGNVVFTLVDECGNKFCKRNCNMLKELLENLHHVSELTIGT</sequence>
<accession>V4W8B9</accession>
<dbReference type="KEGG" id="cic:CICLE_v10017721mg"/>
<dbReference type="EMBL" id="KI536312">
    <property type="protein sequence ID" value="ESR62459.1"/>
    <property type="molecule type" value="Genomic_DNA"/>
</dbReference>
<proteinExistence type="predicted"/>
<dbReference type="AlphaFoldDB" id="V4W8B9"/>
<dbReference type="InParanoid" id="V4W8B9"/>
<dbReference type="Proteomes" id="UP000030687">
    <property type="component" value="Unassembled WGS sequence"/>
</dbReference>
<reference evidence="1 2" key="1">
    <citation type="submission" date="2013-10" db="EMBL/GenBank/DDBJ databases">
        <authorList>
            <consortium name="International Citrus Genome Consortium"/>
            <person name="Jenkins J."/>
            <person name="Schmutz J."/>
            <person name="Prochnik S."/>
            <person name="Rokhsar D."/>
            <person name="Gmitter F."/>
            <person name="Ollitrault P."/>
            <person name="Machado M."/>
            <person name="Talon M."/>
            <person name="Wincker P."/>
            <person name="Jaillon O."/>
            <person name="Morgante M."/>
        </authorList>
    </citation>
    <scope>NUCLEOTIDE SEQUENCE</scope>
    <source>
        <strain evidence="2">cv. Clemenules</strain>
    </source>
</reference>
<dbReference type="Gramene" id="ESR62459">
    <property type="protein sequence ID" value="ESR62459"/>
    <property type="gene ID" value="CICLE_v10017721mg"/>
</dbReference>
<gene>
    <name evidence="1" type="ORF">CICLE_v10017721mg</name>
</gene>
<evidence type="ECO:0000313" key="1">
    <source>
        <dbReference type="EMBL" id="ESR62459.1"/>
    </source>
</evidence>
<protein>
    <submittedName>
        <fullName evidence="1">Uncharacterized protein</fullName>
    </submittedName>
</protein>